<dbReference type="Gene3D" id="2.30.40.10">
    <property type="entry name" value="Urease, subunit C, domain 1"/>
    <property type="match status" value="1"/>
</dbReference>
<dbReference type="InterPro" id="IPR023100">
    <property type="entry name" value="D-aminoacylase_insert_dom_sf"/>
</dbReference>
<comment type="caution">
    <text evidence="2">The sequence shown here is derived from an EMBL/GenBank/DDBJ whole genome shotgun (WGS) entry which is preliminary data.</text>
</comment>
<dbReference type="PANTHER" id="PTHR11647">
    <property type="entry name" value="HYDRANTOINASE/DIHYDROPYRIMIDINASE FAMILY MEMBER"/>
    <property type="match status" value="1"/>
</dbReference>
<dbReference type="Proteomes" id="UP000037962">
    <property type="component" value="Unassembled WGS sequence"/>
</dbReference>
<dbReference type="Gene3D" id="3.30.1490.130">
    <property type="entry name" value="D-aminoacylase. Domain 3"/>
    <property type="match status" value="1"/>
</dbReference>
<dbReference type="Pfam" id="PF07969">
    <property type="entry name" value="Amidohydro_3"/>
    <property type="match status" value="2"/>
</dbReference>
<evidence type="ECO:0000259" key="1">
    <source>
        <dbReference type="Pfam" id="PF07969"/>
    </source>
</evidence>
<dbReference type="SUPFAM" id="SSF51556">
    <property type="entry name" value="Metallo-dependent hydrolases"/>
    <property type="match status" value="1"/>
</dbReference>
<name>A0A7V8LMZ3_9MYCO</name>
<protein>
    <submittedName>
        <fullName evidence="2">N-acyl-D-amino acid deacylase</fullName>
    </submittedName>
</protein>
<feature type="domain" description="Amidohydrolase 3" evidence="1">
    <location>
        <begin position="45"/>
        <end position="237"/>
    </location>
</feature>
<accession>A0A7V8LMZ3</accession>
<dbReference type="Proteomes" id="UP000037843">
    <property type="component" value="Unassembled WGS sequence"/>
</dbReference>
<dbReference type="InterPro" id="IPR013108">
    <property type="entry name" value="Amidohydro_3"/>
</dbReference>
<dbReference type="GO" id="GO:0016812">
    <property type="term" value="F:hydrolase activity, acting on carbon-nitrogen (but not peptide) bonds, in cyclic amides"/>
    <property type="evidence" value="ECO:0007669"/>
    <property type="project" value="TreeGrafter"/>
</dbReference>
<dbReference type="InterPro" id="IPR032466">
    <property type="entry name" value="Metal_Hydrolase"/>
</dbReference>
<feature type="domain" description="Amidohydrolase 3" evidence="1">
    <location>
        <begin position="382"/>
        <end position="495"/>
    </location>
</feature>
<evidence type="ECO:0000313" key="2">
    <source>
        <dbReference type="EMBL" id="KPG08308.1"/>
    </source>
</evidence>
<sequence length="522" mass="55513">MHDLIILGGTVYDGFGGPGITADVAIADGRVAAIGADLGPARQRIDADGLAVTPGFVDPHSHSDAVPFMSDPQSFKLLQGVTTEIVGNCGYTCAPTYPEHASTVKAEMGHAFPRFADYLDAVDDAGTTNHLAPLVGHNTLRIAVAGFEQKLPPGGLEQMCALADEAFAAGAVGWSSGLEYVPGAYAGREELIALGRVARRWNASYATHMRNEGEGLLDAVDEAIAVARAAGIRLQISHCKVSGHVAHGTAPRLLARIIQARLSGVDVLGDMYPYEACSTGLVAVLPTVASEGGEGRLRERLADPQERLRLRRIAEDPVDFAGAGIWREIRPGDLTVSRHAEPAVAGRTLADITGDRDAWDTLCDLILADPGADTVLHVMRADDVQAFMQSPLVSIGSDNDVPAGLVHPRTYGTFPRFLGAYVRDQKVLPLGEAVRKMTSASAAQFGLSDRGWLGRGAAADICVFDPKVIDHAGTYRSPETPPVGMRWVLLEGTPVIRDGQFSGERRGRLLRAGRRELASSLR</sequence>
<dbReference type="SUPFAM" id="SSF51338">
    <property type="entry name" value="Composite domain of metallo-dependent hydrolases"/>
    <property type="match status" value="1"/>
</dbReference>
<dbReference type="EMBL" id="LJFO01000010">
    <property type="protein sequence ID" value="KPG08308.1"/>
    <property type="molecule type" value="Genomic_DNA"/>
</dbReference>
<evidence type="ECO:0000313" key="3">
    <source>
        <dbReference type="EMBL" id="KPG33237.1"/>
    </source>
</evidence>
<dbReference type="GO" id="GO:0005829">
    <property type="term" value="C:cytosol"/>
    <property type="evidence" value="ECO:0007669"/>
    <property type="project" value="TreeGrafter"/>
</dbReference>
<dbReference type="InterPro" id="IPR011059">
    <property type="entry name" value="Metal-dep_hydrolase_composite"/>
</dbReference>
<evidence type="ECO:0000313" key="5">
    <source>
        <dbReference type="Proteomes" id="UP000037962"/>
    </source>
</evidence>
<dbReference type="RefSeq" id="WP_043076499.1">
    <property type="nucleotide sequence ID" value="NZ_CP011530.1"/>
</dbReference>
<dbReference type="InterPro" id="IPR050378">
    <property type="entry name" value="Metallo-dep_Hydrolases_sf"/>
</dbReference>
<dbReference type="Gene3D" id="3.20.20.140">
    <property type="entry name" value="Metal-dependent hydrolases"/>
    <property type="match status" value="1"/>
</dbReference>
<dbReference type="GeneID" id="45766442"/>
<gene>
    <name evidence="2" type="ORF">AN908_17855</name>
    <name evidence="3" type="ORF">AN912_14045</name>
</gene>
<dbReference type="PANTHER" id="PTHR11647:SF1">
    <property type="entry name" value="COLLAPSIN RESPONSE MEDIATOR PROTEIN"/>
    <property type="match status" value="1"/>
</dbReference>
<proteinExistence type="predicted"/>
<keyword evidence="5" id="KW-1185">Reference proteome</keyword>
<reference evidence="4 5" key="1">
    <citation type="submission" date="2015-09" db="EMBL/GenBank/DDBJ databases">
        <title>Genome Sequences of Mycobacterium immunogenum Isolates, Recuperated from a Chloraminated Drinking Water Distribution System Simulator Subjected to Episodes of Nitrification.</title>
        <authorList>
            <person name="Gomez-Alvarez V."/>
            <person name="Revetta R.P."/>
        </authorList>
    </citation>
    <scope>NUCLEOTIDE SEQUENCE [LARGE SCALE GENOMIC DNA]</scope>
    <source>
        <strain evidence="2 4">H008</strain>
        <strain evidence="3 5">H076</strain>
    </source>
</reference>
<dbReference type="AlphaFoldDB" id="A0A7V8LMZ3"/>
<dbReference type="KEGG" id="miz:BAB75_21505"/>
<organism evidence="2 4">
    <name type="scientific">Mycobacteroides immunogenum</name>
    <dbReference type="NCBI Taxonomy" id="83262"/>
    <lineage>
        <taxon>Bacteria</taxon>
        <taxon>Bacillati</taxon>
        <taxon>Actinomycetota</taxon>
        <taxon>Actinomycetes</taxon>
        <taxon>Mycobacteriales</taxon>
        <taxon>Mycobacteriaceae</taxon>
        <taxon>Mycobacteroides</taxon>
    </lineage>
</organism>
<dbReference type="OrthoDB" id="9766983at2"/>
<evidence type="ECO:0000313" key="4">
    <source>
        <dbReference type="Proteomes" id="UP000037843"/>
    </source>
</evidence>
<dbReference type="EMBL" id="LJFS01000016">
    <property type="protein sequence ID" value="KPG33237.1"/>
    <property type="molecule type" value="Genomic_DNA"/>
</dbReference>
<dbReference type="GO" id="GO:0016811">
    <property type="term" value="F:hydrolase activity, acting on carbon-nitrogen (but not peptide) bonds, in linear amides"/>
    <property type="evidence" value="ECO:0007669"/>
    <property type="project" value="InterPro"/>
</dbReference>